<evidence type="ECO:0000256" key="1">
    <source>
        <dbReference type="ARBA" id="ARBA00006484"/>
    </source>
</evidence>
<reference evidence="4 5" key="1">
    <citation type="submission" date="2022-03" db="EMBL/GenBank/DDBJ databases">
        <authorList>
            <person name="Nunn A."/>
            <person name="Chopra R."/>
            <person name="Nunn A."/>
            <person name="Contreras Garrido A."/>
        </authorList>
    </citation>
    <scope>NUCLEOTIDE SEQUENCE [LARGE SCALE GENOMIC DNA]</scope>
</reference>
<dbReference type="GO" id="GO:0016491">
    <property type="term" value="F:oxidoreductase activity"/>
    <property type="evidence" value="ECO:0007669"/>
    <property type="project" value="UniProtKB-KW"/>
</dbReference>
<protein>
    <submittedName>
        <fullName evidence="4">Uncharacterized protein</fullName>
    </submittedName>
</protein>
<dbReference type="GO" id="GO:0016020">
    <property type="term" value="C:membrane"/>
    <property type="evidence" value="ECO:0007669"/>
    <property type="project" value="TreeGrafter"/>
</dbReference>
<evidence type="ECO:0000256" key="2">
    <source>
        <dbReference type="ARBA" id="ARBA00022857"/>
    </source>
</evidence>
<comment type="similarity">
    <text evidence="1">Belongs to the short-chain dehydrogenases/reductases (SDR) family.</text>
</comment>
<name>A0AAU9RWZ3_THLAR</name>
<dbReference type="InterPro" id="IPR036291">
    <property type="entry name" value="NAD(P)-bd_dom_sf"/>
</dbReference>
<dbReference type="EMBL" id="CAJVSB020000443">
    <property type="protein sequence ID" value="CAH2050945.1"/>
    <property type="molecule type" value="Genomic_DNA"/>
</dbReference>
<evidence type="ECO:0000256" key="3">
    <source>
        <dbReference type="ARBA" id="ARBA00023002"/>
    </source>
</evidence>
<accession>A0AAU9RWZ3</accession>
<evidence type="ECO:0000313" key="5">
    <source>
        <dbReference type="Proteomes" id="UP000836841"/>
    </source>
</evidence>
<dbReference type="PANTHER" id="PTHR43490">
    <property type="entry name" value="(+)-NEOMENTHOL DEHYDROGENASE"/>
    <property type="match status" value="1"/>
</dbReference>
<dbReference type="SUPFAM" id="SSF51735">
    <property type="entry name" value="NAD(P)-binding Rossmann-fold domains"/>
    <property type="match status" value="1"/>
</dbReference>
<dbReference type="InterPro" id="IPR002347">
    <property type="entry name" value="SDR_fam"/>
</dbReference>
<dbReference type="Gene3D" id="3.40.50.720">
    <property type="entry name" value="NAD(P)-binding Rossmann-like Domain"/>
    <property type="match status" value="1"/>
</dbReference>
<dbReference type="Proteomes" id="UP000836841">
    <property type="component" value="Unassembled WGS sequence"/>
</dbReference>
<keyword evidence="5" id="KW-1185">Reference proteome</keyword>
<dbReference type="PANTHER" id="PTHR43490:SF60">
    <property type="entry name" value="NAD(P)-BINDING ROSSMANN-FOLD SUPERFAMILY PROTEIN"/>
    <property type="match status" value="1"/>
</dbReference>
<evidence type="ECO:0000313" key="4">
    <source>
        <dbReference type="EMBL" id="CAH2050945.1"/>
    </source>
</evidence>
<proteinExistence type="inferred from homology"/>
<keyword evidence="2" id="KW-0521">NADP</keyword>
<dbReference type="AlphaFoldDB" id="A0AAU9RWZ3"/>
<keyword evidence="3" id="KW-0560">Oxidoreductase</keyword>
<dbReference type="Pfam" id="PF00106">
    <property type="entry name" value="adh_short"/>
    <property type="match status" value="1"/>
</dbReference>
<gene>
    <name evidence="4" type="ORF">TAV2_LOCUS8655</name>
</gene>
<comment type="caution">
    <text evidence="4">The sequence shown here is derived from an EMBL/GenBank/DDBJ whole genome shotgun (WGS) entry which is preliminary data.</text>
</comment>
<sequence>MQNFGLKYKKSSNSRLLTFPAFGLTNSTVKVNNAGVSFNGLRENSVEHAETVIKTNFYGPKLLTEALLPVFRCSNSKSRILNISSRLGSLSVSEN</sequence>
<organism evidence="4 5">
    <name type="scientific">Thlaspi arvense</name>
    <name type="common">Field penny-cress</name>
    <dbReference type="NCBI Taxonomy" id="13288"/>
    <lineage>
        <taxon>Eukaryota</taxon>
        <taxon>Viridiplantae</taxon>
        <taxon>Streptophyta</taxon>
        <taxon>Embryophyta</taxon>
        <taxon>Tracheophyta</taxon>
        <taxon>Spermatophyta</taxon>
        <taxon>Magnoliopsida</taxon>
        <taxon>eudicotyledons</taxon>
        <taxon>Gunneridae</taxon>
        <taxon>Pentapetalae</taxon>
        <taxon>rosids</taxon>
        <taxon>malvids</taxon>
        <taxon>Brassicales</taxon>
        <taxon>Brassicaceae</taxon>
        <taxon>Thlaspideae</taxon>
        <taxon>Thlaspi</taxon>
    </lineage>
</organism>